<dbReference type="GO" id="GO:0005737">
    <property type="term" value="C:cytoplasm"/>
    <property type="evidence" value="ECO:0007669"/>
    <property type="project" value="TreeGrafter"/>
</dbReference>
<name>A0A4U5LWQ3_STECR</name>
<dbReference type="Proteomes" id="UP000298663">
    <property type="component" value="Unassembled WGS sequence"/>
</dbReference>
<dbReference type="InterPro" id="IPR002130">
    <property type="entry name" value="Cyclophilin-type_PPIase_dom"/>
</dbReference>
<evidence type="ECO:0000259" key="1">
    <source>
        <dbReference type="PROSITE" id="PS50072"/>
    </source>
</evidence>
<dbReference type="EMBL" id="AZBU02000011">
    <property type="protein sequence ID" value="TKR60636.1"/>
    <property type="molecule type" value="Genomic_DNA"/>
</dbReference>
<organism evidence="2 3">
    <name type="scientific">Steinernema carpocapsae</name>
    <name type="common">Entomopathogenic nematode</name>
    <dbReference type="NCBI Taxonomy" id="34508"/>
    <lineage>
        <taxon>Eukaryota</taxon>
        <taxon>Metazoa</taxon>
        <taxon>Ecdysozoa</taxon>
        <taxon>Nematoda</taxon>
        <taxon>Chromadorea</taxon>
        <taxon>Rhabditida</taxon>
        <taxon>Tylenchina</taxon>
        <taxon>Panagrolaimomorpha</taxon>
        <taxon>Strongyloidoidea</taxon>
        <taxon>Steinernematidae</taxon>
        <taxon>Steinernema</taxon>
    </lineage>
</organism>
<dbReference type="AlphaFoldDB" id="A0A4U5LWQ3"/>
<dbReference type="InterPro" id="IPR029000">
    <property type="entry name" value="Cyclophilin-like_dom_sf"/>
</dbReference>
<dbReference type="Pfam" id="PF00160">
    <property type="entry name" value="Pro_isomerase"/>
    <property type="match status" value="1"/>
</dbReference>
<reference evidence="2 3" key="1">
    <citation type="journal article" date="2015" name="Genome Biol.">
        <title>Comparative genomics of Steinernema reveals deeply conserved gene regulatory networks.</title>
        <authorList>
            <person name="Dillman A.R."/>
            <person name="Macchietto M."/>
            <person name="Porter C.F."/>
            <person name="Rogers A."/>
            <person name="Williams B."/>
            <person name="Antoshechkin I."/>
            <person name="Lee M.M."/>
            <person name="Goodwin Z."/>
            <person name="Lu X."/>
            <person name="Lewis E.E."/>
            <person name="Goodrich-Blair H."/>
            <person name="Stock S.P."/>
            <person name="Adams B.J."/>
            <person name="Sternberg P.W."/>
            <person name="Mortazavi A."/>
        </authorList>
    </citation>
    <scope>NUCLEOTIDE SEQUENCE [LARGE SCALE GENOMIC DNA]</scope>
    <source>
        <strain evidence="2 3">ALL</strain>
    </source>
</reference>
<dbReference type="FunFam" id="2.40.100.10:FF:000076">
    <property type="entry name" value="Peptidyl-prolyl cis-trans isomerase"/>
    <property type="match status" value="1"/>
</dbReference>
<dbReference type="PROSITE" id="PS50072">
    <property type="entry name" value="CSA_PPIASE_2"/>
    <property type="match status" value="1"/>
</dbReference>
<reference evidence="2 3" key="2">
    <citation type="journal article" date="2019" name="G3 (Bethesda)">
        <title>Hybrid Assembly of the Genome of the Entomopathogenic Nematode Steinernema carpocapsae Identifies the X-Chromosome.</title>
        <authorList>
            <person name="Serra L."/>
            <person name="Macchietto M."/>
            <person name="Macias-Munoz A."/>
            <person name="McGill C.J."/>
            <person name="Rodriguez I.M."/>
            <person name="Rodriguez B."/>
            <person name="Murad R."/>
            <person name="Mortazavi A."/>
        </authorList>
    </citation>
    <scope>NUCLEOTIDE SEQUENCE [LARGE SCALE GENOMIC DNA]</scope>
    <source>
        <strain evidence="2 3">ALL</strain>
    </source>
</reference>
<dbReference type="GO" id="GO:0016018">
    <property type="term" value="F:cyclosporin A binding"/>
    <property type="evidence" value="ECO:0007669"/>
    <property type="project" value="TreeGrafter"/>
</dbReference>
<feature type="domain" description="PPIase cyclophilin-type" evidence="1">
    <location>
        <begin position="223"/>
        <end position="381"/>
    </location>
</feature>
<dbReference type="PANTHER" id="PTHR11071">
    <property type="entry name" value="PEPTIDYL-PROLYL CIS-TRANS ISOMERASE"/>
    <property type="match status" value="1"/>
</dbReference>
<keyword evidence="3" id="KW-1185">Reference proteome</keyword>
<dbReference type="STRING" id="34508.A0A4U5LWQ3"/>
<evidence type="ECO:0000313" key="3">
    <source>
        <dbReference type="Proteomes" id="UP000298663"/>
    </source>
</evidence>
<accession>A0A4U5LWQ3</accession>
<gene>
    <name evidence="2" type="ORF">L596_027856</name>
</gene>
<sequence>MIRGVHGGRRRVAASQLETELHENGLRRNWRTLENYVSASRCGGNLISLRRILWSERPGGVCPGRDRAKISEEEQGRRFLEGYLSTGRRIRRTVIESLRGEALDVRNGACDDVSRNEVTKVEEKVLAHRTFSGIELKEAGGVYRSMSVPKLIGFAAAQFTSDLALLLGAATNRSQSAPELRSGLILAIRGTSEGEGDRTSGWTHAEMCSNPVVFLDLQADGVEEVGKLVFELRKDVVPKTVENFRVLCTGERGFGYKGCLFYRVIPTFCACSGDYETNNADRKGGHSIYGEKFFEDENFNLKHDSRGVLSMDNYGWPDTVSSRFFVTFNECPWMDAYHVAFGKLIEGFDVLDKLESFGILEGNGAQKGLTTKEIRISDCGQLK</sequence>
<dbReference type="PRINTS" id="PR00153">
    <property type="entry name" value="CSAPPISMRASE"/>
</dbReference>
<dbReference type="OrthoDB" id="193499at2759"/>
<dbReference type="GO" id="GO:0006457">
    <property type="term" value="P:protein folding"/>
    <property type="evidence" value="ECO:0007669"/>
    <property type="project" value="TreeGrafter"/>
</dbReference>
<dbReference type="Gene3D" id="2.40.100.10">
    <property type="entry name" value="Cyclophilin-like"/>
    <property type="match status" value="1"/>
</dbReference>
<dbReference type="SUPFAM" id="SSF50891">
    <property type="entry name" value="Cyclophilin-like"/>
    <property type="match status" value="1"/>
</dbReference>
<dbReference type="GO" id="GO:0003755">
    <property type="term" value="F:peptidyl-prolyl cis-trans isomerase activity"/>
    <property type="evidence" value="ECO:0007669"/>
    <property type="project" value="InterPro"/>
</dbReference>
<dbReference type="PANTHER" id="PTHR11071:SF570">
    <property type="entry name" value="PEPTIDYL-PROLYL CIS-TRANS ISOMERASE"/>
    <property type="match status" value="1"/>
</dbReference>
<proteinExistence type="predicted"/>
<comment type="caution">
    <text evidence="2">The sequence shown here is derived from an EMBL/GenBank/DDBJ whole genome shotgun (WGS) entry which is preliminary data.</text>
</comment>
<protein>
    <recommendedName>
        <fullName evidence="1">PPIase cyclophilin-type domain-containing protein</fullName>
    </recommendedName>
</protein>
<evidence type="ECO:0000313" key="2">
    <source>
        <dbReference type="EMBL" id="TKR60636.1"/>
    </source>
</evidence>